<dbReference type="InterPro" id="IPR006680">
    <property type="entry name" value="Amidohydro-rel"/>
</dbReference>
<name>A0ABU4HR44_9ACTN</name>
<dbReference type="Gene3D" id="3.20.20.140">
    <property type="entry name" value="Metal-dependent hydrolases"/>
    <property type="match status" value="1"/>
</dbReference>
<dbReference type="EMBL" id="JAWSTH010000039">
    <property type="protein sequence ID" value="MDW5595765.1"/>
    <property type="molecule type" value="Genomic_DNA"/>
</dbReference>
<evidence type="ECO:0000313" key="3">
    <source>
        <dbReference type="EMBL" id="MDW5595765.1"/>
    </source>
</evidence>
<evidence type="ECO:0000259" key="2">
    <source>
        <dbReference type="Pfam" id="PF04909"/>
    </source>
</evidence>
<reference evidence="4" key="1">
    <citation type="submission" date="2023-07" db="EMBL/GenBank/DDBJ databases">
        <title>Conexibacter stalactiti sp. nov., isolated from stalactites in a lava cave and emended description of the genus Conexibacter.</title>
        <authorList>
            <person name="Lee S.D."/>
        </authorList>
    </citation>
    <scope>NUCLEOTIDE SEQUENCE [LARGE SCALE GENOMIC DNA]</scope>
    <source>
        <strain evidence="4">KCTC 39840</strain>
    </source>
</reference>
<proteinExistence type="predicted"/>
<sequence length="284" mass="31135">MIDFHTHPVQVADLFDDDPTLTRAVQDVFGLWMSPQPLRTYELHIEEAGADKAVAVPLDCTTAHGMTVVSNAQIARLMELTDRVIGFASVDPGQEGAADTLKRDVREYGLRGLKLDPALQQFDVADADRAFPVYQAAAELGIPLLIDCGLSWAPKGRAELARPLALEPAIHAFPELQIVISHFAWPWVDEAVALALKHRNVHLETSILNSGTPPESLRLALDRIGIDLLDRSLHAQVVFGSDYPRVDPKRVADGVRGLGLRPALERKVFNDNAVRLLRLEGTAA</sequence>
<gene>
    <name evidence="3" type="ORF">R7226_15550</name>
</gene>
<dbReference type="Proteomes" id="UP001284601">
    <property type="component" value="Unassembled WGS sequence"/>
</dbReference>
<dbReference type="SUPFAM" id="SSF51556">
    <property type="entry name" value="Metallo-dependent hydrolases"/>
    <property type="match status" value="1"/>
</dbReference>
<dbReference type="CDD" id="cd01292">
    <property type="entry name" value="metallo-dependent_hydrolases"/>
    <property type="match status" value="1"/>
</dbReference>
<evidence type="ECO:0000256" key="1">
    <source>
        <dbReference type="ARBA" id="ARBA00023239"/>
    </source>
</evidence>
<comment type="caution">
    <text evidence="3">The sequence shown here is derived from an EMBL/GenBank/DDBJ whole genome shotgun (WGS) entry which is preliminary data.</text>
</comment>
<dbReference type="InterPro" id="IPR032465">
    <property type="entry name" value="ACMSD"/>
</dbReference>
<dbReference type="PANTHER" id="PTHR21240">
    <property type="entry name" value="2-AMINO-3-CARBOXYLMUCONATE-6-SEMIALDEHYDE DECARBOXYLASE"/>
    <property type="match status" value="1"/>
</dbReference>
<keyword evidence="1" id="KW-0456">Lyase</keyword>
<dbReference type="InterPro" id="IPR032466">
    <property type="entry name" value="Metal_Hydrolase"/>
</dbReference>
<keyword evidence="4" id="KW-1185">Reference proteome</keyword>
<protein>
    <submittedName>
        <fullName evidence="3">Amidohydrolase family protein</fullName>
    </submittedName>
</protein>
<dbReference type="RefSeq" id="WP_318598103.1">
    <property type="nucleotide sequence ID" value="NZ_JAWSTH010000039.1"/>
</dbReference>
<evidence type="ECO:0000313" key="4">
    <source>
        <dbReference type="Proteomes" id="UP001284601"/>
    </source>
</evidence>
<organism evidence="3 4">
    <name type="scientific">Conexibacter stalactiti</name>
    <dbReference type="NCBI Taxonomy" id="1940611"/>
    <lineage>
        <taxon>Bacteria</taxon>
        <taxon>Bacillati</taxon>
        <taxon>Actinomycetota</taxon>
        <taxon>Thermoleophilia</taxon>
        <taxon>Solirubrobacterales</taxon>
        <taxon>Conexibacteraceae</taxon>
        <taxon>Conexibacter</taxon>
    </lineage>
</organism>
<dbReference type="Pfam" id="PF04909">
    <property type="entry name" value="Amidohydro_2"/>
    <property type="match status" value="1"/>
</dbReference>
<feature type="domain" description="Amidohydrolase-related" evidence="2">
    <location>
        <begin position="2"/>
        <end position="279"/>
    </location>
</feature>
<accession>A0ABU4HR44</accession>